<protein>
    <submittedName>
        <fullName evidence="1">Uncharacterized protein</fullName>
    </submittedName>
</protein>
<gene>
    <name evidence="1" type="ORF">MRB53_014313</name>
</gene>
<comment type="caution">
    <text evidence="1">The sequence shown here is derived from an EMBL/GenBank/DDBJ whole genome shotgun (WGS) entry which is preliminary data.</text>
</comment>
<name>A0ACC2KAY2_PERAE</name>
<dbReference type="EMBL" id="CM056812">
    <property type="protein sequence ID" value="KAJ8618127.1"/>
    <property type="molecule type" value="Genomic_DNA"/>
</dbReference>
<organism evidence="1 2">
    <name type="scientific">Persea americana</name>
    <name type="common">Avocado</name>
    <dbReference type="NCBI Taxonomy" id="3435"/>
    <lineage>
        <taxon>Eukaryota</taxon>
        <taxon>Viridiplantae</taxon>
        <taxon>Streptophyta</taxon>
        <taxon>Embryophyta</taxon>
        <taxon>Tracheophyta</taxon>
        <taxon>Spermatophyta</taxon>
        <taxon>Magnoliopsida</taxon>
        <taxon>Magnoliidae</taxon>
        <taxon>Laurales</taxon>
        <taxon>Lauraceae</taxon>
        <taxon>Persea</taxon>
    </lineage>
</organism>
<evidence type="ECO:0000313" key="2">
    <source>
        <dbReference type="Proteomes" id="UP001234297"/>
    </source>
</evidence>
<keyword evidence="2" id="KW-1185">Reference proteome</keyword>
<dbReference type="Proteomes" id="UP001234297">
    <property type="component" value="Chromosome 4"/>
</dbReference>
<sequence length="149" mass="16297">MLLGALSCKCLVFKLHQPCENFAAKDVHLLSHGREELCCSPAEQYGVPKSCEESGEWSSFHFSLSAGCVYFCCLFLHSLVMQCGVEQSGIESGFGVLVRSEVQRCSAVKWRVALEMSCCHLKARSATVLGSVMLLSGFLSVPICEEFCS</sequence>
<evidence type="ECO:0000313" key="1">
    <source>
        <dbReference type="EMBL" id="KAJ8618127.1"/>
    </source>
</evidence>
<proteinExistence type="predicted"/>
<reference evidence="1 2" key="1">
    <citation type="journal article" date="2022" name="Hortic Res">
        <title>A haplotype resolved chromosomal level avocado genome allows analysis of novel avocado genes.</title>
        <authorList>
            <person name="Nath O."/>
            <person name="Fletcher S.J."/>
            <person name="Hayward A."/>
            <person name="Shaw L.M."/>
            <person name="Masouleh A.K."/>
            <person name="Furtado A."/>
            <person name="Henry R.J."/>
            <person name="Mitter N."/>
        </authorList>
    </citation>
    <scope>NUCLEOTIDE SEQUENCE [LARGE SCALE GENOMIC DNA]</scope>
    <source>
        <strain evidence="2">cv. Hass</strain>
    </source>
</reference>
<accession>A0ACC2KAY2</accession>